<name>A0A0N4VIX3_ENTVE</name>
<dbReference type="GO" id="GO:0042981">
    <property type="term" value="P:regulation of apoptotic process"/>
    <property type="evidence" value="ECO:0007669"/>
    <property type="project" value="InterPro"/>
</dbReference>
<dbReference type="WBParaSite" id="EVEC_0001079401-mRNA-1">
    <property type="protein sequence ID" value="EVEC_0001079401-mRNA-1"/>
    <property type="gene ID" value="EVEC_0001079401"/>
</dbReference>
<dbReference type="InterPro" id="IPR003093">
    <property type="entry name" value="Bcl2_BH4"/>
</dbReference>
<dbReference type="InterPro" id="IPR046371">
    <property type="entry name" value="Bcl-2_BH1-3"/>
</dbReference>
<evidence type="ECO:0000256" key="3">
    <source>
        <dbReference type="PROSITE-ProRule" id="PRU00025"/>
    </source>
</evidence>
<feature type="domain" description="Apoptosis regulator Bcl-2 family BH4" evidence="4">
    <location>
        <begin position="40"/>
        <end position="59"/>
    </location>
</feature>
<evidence type="ECO:0000259" key="4">
    <source>
        <dbReference type="PROSITE" id="PS50063"/>
    </source>
</evidence>
<dbReference type="OrthoDB" id="6021377at2759"/>
<gene>
    <name evidence="5" type="ORF">EVEC_LOCUS10119</name>
</gene>
<accession>A0A0N4VIX3</accession>
<dbReference type="InterPro" id="IPR002475">
    <property type="entry name" value="Bcl2-like"/>
</dbReference>
<evidence type="ECO:0000256" key="2">
    <source>
        <dbReference type="ARBA" id="ARBA00022703"/>
    </source>
</evidence>
<comment type="similarity">
    <text evidence="1">Belongs to the Bcl-2 family.</text>
</comment>
<dbReference type="EMBL" id="UXUI01010547">
    <property type="protein sequence ID" value="VDD95368.1"/>
    <property type="molecule type" value="Genomic_DNA"/>
</dbReference>
<organism evidence="7">
    <name type="scientific">Enterobius vermicularis</name>
    <name type="common">Human pinworm</name>
    <dbReference type="NCBI Taxonomy" id="51028"/>
    <lineage>
        <taxon>Eukaryota</taxon>
        <taxon>Metazoa</taxon>
        <taxon>Ecdysozoa</taxon>
        <taxon>Nematoda</taxon>
        <taxon>Chromadorea</taxon>
        <taxon>Rhabditida</taxon>
        <taxon>Spirurina</taxon>
        <taxon>Oxyuridomorpha</taxon>
        <taxon>Oxyuroidea</taxon>
        <taxon>Oxyuridae</taxon>
        <taxon>Enterobius</taxon>
    </lineage>
</organism>
<reference evidence="7" key="1">
    <citation type="submission" date="2017-02" db="UniProtKB">
        <authorList>
            <consortium name="WormBaseParasite"/>
        </authorList>
    </citation>
    <scope>IDENTIFICATION</scope>
</reference>
<dbReference type="SUPFAM" id="SSF56854">
    <property type="entry name" value="Bcl-2 inhibitors of programmed cell death"/>
    <property type="match status" value="1"/>
</dbReference>
<dbReference type="GO" id="GO:0006915">
    <property type="term" value="P:apoptotic process"/>
    <property type="evidence" value="ECO:0007669"/>
    <property type="project" value="UniProtKB-UniRule"/>
</dbReference>
<dbReference type="PROSITE" id="PS50062">
    <property type="entry name" value="BCL2_FAMILY"/>
    <property type="match status" value="1"/>
</dbReference>
<evidence type="ECO:0000313" key="7">
    <source>
        <dbReference type="WBParaSite" id="EVEC_0001079401-mRNA-1"/>
    </source>
</evidence>
<keyword evidence="6" id="KW-1185">Reference proteome</keyword>
<dbReference type="Proteomes" id="UP000274131">
    <property type="component" value="Unassembled WGS sequence"/>
</dbReference>
<dbReference type="Pfam" id="PF00452">
    <property type="entry name" value="Bcl-2"/>
    <property type="match status" value="1"/>
</dbReference>
<feature type="short sequence motif" description="BH4" evidence="3">
    <location>
        <begin position="40"/>
        <end position="59"/>
    </location>
</feature>
<proteinExistence type="inferred from homology"/>
<dbReference type="InterPro" id="IPR036834">
    <property type="entry name" value="Bcl-2-like_sf"/>
</dbReference>
<dbReference type="STRING" id="51028.A0A0N4VIX3"/>
<dbReference type="Gene3D" id="1.10.437.10">
    <property type="entry name" value="Blc2-like"/>
    <property type="match status" value="1"/>
</dbReference>
<dbReference type="AlphaFoldDB" id="A0A0N4VIX3"/>
<evidence type="ECO:0000313" key="5">
    <source>
        <dbReference type="EMBL" id="VDD95368.1"/>
    </source>
</evidence>
<reference evidence="5 6" key="2">
    <citation type="submission" date="2018-10" db="EMBL/GenBank/DDBJ databases">
        <authorList>
            <consortium name="Pathogen Informatics"/>
        </authorList>
    </citation>
    <scope>NUCLEOTIDE SEQUENCE [LARGE SCALE GENOMIC DNA]</scope>
</reference>
<dbReference type="PROSITE" id="PS50063">
    <property type="entry name" value="BH4_2"/>
    <property type="match status" value="1"/>
</dbReference>
<evidence type="ECO:0000256" key="1">
    <source>
        <dbReference type="ARBA" id="ARBA00009458"/>
    </source>
</evidence>
<keyword evidence="2 3" id="KW-0053">Apoptosis</keyword>
<evidence type="ECO:0000313" key="6">
    <source>
        <dbReference type="Proteomes" id="UP000274131"/>
    </source>
</evidence>
<protein>
    <submittedName>
        <fullName evidence="7">BH4_2 domain-containing protein</fullName>
    </submittedName>
</protein>
<sequence>MVVKPVETEGVADNLDYCSTDETLAARVDLLLLLLYLYSFQDFVVDYFTYRLQLAGFEWSDRAPLPAENLVEYGAMRKMALIFEKKYGKEMKKMVEEISNEKKLTFERYIEVCVTHFVCLNYIFLHVYETITFHVVQEFFNADDEFSKHLSYSHVVGLISFGGLVVVELAKKGVSSEIECITVHTSKCLEERIKLTWAEDCRSWVLVFEKLLILVFFFYFSLELELFGKKQEPVSF</sequence>
<dbReference type="Pfam" id="PF02180">
    <property type="entry name" value="BH4"/>
    <property type="match status" value="1"/>
</dbReference>